<dbReference type="FunFam" id="3.40.1550.20:FF:000002">
    <property type="entry name" value="Transcriptional regulator MraZ"/>
    <property type="match status" value="1"/>
</dbReference>
<dbReference type="CDD" id="cd16321">
    <property type="entry name" value="MraZ_C"/>
    <property type="match status" value="1"/>
</dbReference>
<keyword evidence="3" id="KW-0677">Repeat</keyword>
<dbReference type="GO" id="GO:0003700">
    <property type="term" value="F:DNA-binding transcription factor activity"/>
    <property type="evidence" value="ECO:0007669"/>
    <property type="project" value="UniProtKB-UniRule"/>
</dbReference>
<dbReference type="InterPro" id="IPR037914">
    <property type="entry name" value="SpoVT-AbrB_sf"/>
</dbReference>
<dbReference type="AlphaFoldDB" id="A0A2P6MG95"/>
<dbReference type="EMBL" id="PVNS01000009">
    <property type="protein sequence ID" value="PRO65322.1"/>
    <property type="molecule type" value="Genomic_DNA"/>
</dbReference>
<keyword evidence="10" id="KW-1185">Reference proteome</keyword>
<comment type="caution">
    <text evidence="9">The sequence shown here is derived from an EMBL/GenBank/DDBJ whole genome shotgun (WGS) entry which is preliminary data.</text>
</comment>
<evidence type="ECO:0000256" key="5">
    <source>
        <dbReference type="ARBA" id="ARBA00023125"/>
    </source>
</evidence>
<evidence type="ECO:0000256" key="3">
    <source>
        <dbReference type="ARBA" id="ARBA00022737"/>
    </source>
</evidence>
<dbReference type="GO" id="GO:2000143">
    <property type="term" value="P:negative regulation of DNA-templated transcription initiation"/>
    <property type="evidence" value="ECO:0007669"/>
    <property type="project" value="TreeGrafter"/>
</dbReference>
<dbReference type="InterPro" id="IPR020603">
    <property type="entry name" value="MraZ_dom"/>
</dbReference>
<dbReference type="SUPFAM" id="SSF89447">
    <property type="entry name" value="AbrB/MazE/MraZ-like"/>
    <property type="match status" value="1"/>
</dbReference>
<dbReference type="RefSeq" id="WP_105959522.1">
    <property type="nucleotide sequence ID" value="NZ_PVNS01000009.1"/>
</dbReference>
<dbReference type="InterPro" id="IPR007159">
    <property type="entry name" value="SpoVT-AbrB_dom"/>
</dbReference>
<feature type="domain" description="SpoVT-AbrB" evidence="8">
    <location>
        <begin position="76"/>
        <end position="119"/>
    </location>
</feature>
<proteinExistence type="inferred from homology"/>
<evidence type="ECO:0000256" key="2">
    <source>
        <dbReference type="ARBA" id="ARBA00022490"/>
    </source>
</evidence>
<evidence type="ECO:0000259" key="8">
    <source>
        <dbReference type="PROSITE" id="PS51740"/>
    </source>
</evidence>
<dbReference type="GO" id="GO:0005737">
    <property type="term" value="C:cytoplasm"/>
    <property type="evidence" value="ECO:0007669"/>
    <property type="project" value="UniProtKB-UniRule"/>
</dbReference>
<dbReference type="GO" id="GO:0000976">
    <property type="term" value="F:transcription cis-regulatory region binding"/>
    <property type="evidence" value="ECO:0007669"/>
    <property type="project" value="TreeGrafter"/>
</dbReference>
<protein>
    <recommendedName>
        <fullName evidence="1 7">Transcriptional regulator MraZ</fullName>
    </recommendedName>
</protein>
<organism evidence="9 10">
    <name type="scientific">Alkalicoccus urumqiensis</name>
    <name type="common">Bacillus urumqiensis</name>
    <dbReference type="NCBI Taxonomy" id="1548213"/>
    <lineage>
        <taxon>Bacteria</taxon>
        <taxon>Bacillati</taxon>
        <taxon>Bacillota</taxon>
        <taxon>Bacilli</taxon>
        <taxon>Bacillales</taxon>
        <taxon>Bacillaceae</taxon>
        <taxon>Alkalicoccus</taxon>
    </lineage>
</organism>
<dbReference type="CDD" id="cd16320">
    <property type="entry name" value="MraZ_N"/>
    <property type="match status" value="1"/>
</dbReference>
<dbReference type="GO" id="GO:0009295">
    <property type="term" value="C:nucleoid"/>
    <property type="evidence" value="ECO:0007669"/>
    <property type="project" value="UniProtKB-SubCell"/>
</dbReference>
<sequence length="143" mass="16269">MFIGEFEHQMDAKGRVTVPSKFRDELGSGFIATRGLDQCLFIYPESEWARLEKKLRDLPFTRKDARAFTRFFFSGATECALDGQNRISLPASLRTYAGLEKECVFIGVAQRVEVWDKALWESYMDESASSFAELAEGLFDVDS</sequence>
<dbReference type="InterPro" id="IPR035642">
    <property type="entry name" value="MraZ_N"/>
</dbReference>
<dbReference type="PROSITE" id="PS51740">
    <property type="entry name" value="SPOVT_ABRB"/>
    <property type="match status" value="2"/>
</dbReference>
<evidence type="ECO:0000313" key="9">
    <source>
        <dbReference type="EMBL" id="PRO65322.1"/>
    </source>
</evidence>
<keyword evidence="4 7" id="KW-0805">Transcription regulation</keyword>
<dbReference type="Gene3D" id="3.40.1550.20">
    <property type="entry name" value="Transcriptional regulator MraZ domain"/>
    <property type="match status" value="1"/>
</dbReference>
<comment type="subcellular location">
    <subcellularLocation>
        <location evidence="7">Cytoplasm</location>
        <location evidence="7">Nucleoid</location>
    </subcellularLocation>
</comment>
<dbReference type="NCBIfam" id="TIGR00242">
    <property type="entry name" value="division/cell wall cluster transcriptional repressor MraZ"/>
    <property type="match status" value="1"/>
</dbReference>
<name>A0A2P6MG95_ALKUR</name>
<evidence type="ECO:0000256" key="6">
    <source>
        <dbReference type="ARBA" id="ARBA00023163"/>
    </source>
</evidence>
<dbReference type="OrthoDB" id="9807753at2"/>
<evidence type="ECO:0000256" key="7">
    <source>
        <dbReference type="HAMAP-Rule" id="MF_01008"/>
    </source>
</evidence>
<reference evidence="9 10" key="1">
    <citation type="submission" date="2018-03" db="EMBL/GenBank/DDBJ databases">
        <title>Bacillus urumqiensis sp. nov., a moderately haloalkaliphilic bacterium isolated from a salt lake.</title>
        <authorList>
            <person name="Zhao B."/>
            <person name="Liao Z."/>
        </authorList>
    </citation>
    <scope>NUCLEOTIDE SEQUENCE [LARGE SCALE GENOMIC DNA]</scope>
    <source>
        <strain evidence="9 10">BZ-SZ-XJ18</strain>
    </source>
</reference>
<evidence type="ECO:0000256" key="1">
    <source>
        <dbReference type="ARBA" id="ARBA00013860"/>
    </source>
</evidence>
<dbReference type="Pfam" id="PF02381">
    <property type="entry name" value="MraZ"/>
    <property type="match status" value="2"/>
</dbReference>
<evidence type="ECO:0000256" key="4">
    <source>
        <dbReference type="ARBA" id="ARBA00023015"/>
    </source>
</evidence>
<keyword evidence="2 7" id="KW-0963">Cytoplasm</keyword>
<dbReference type="InterPro" id="IPR035644">
    <property type="entry name" value="MraZ_C"/>
</dbReference>
<keyword evidence="9" id="KW-0132">Cell division</keyword>
<gene>
    <name evidence="7" type="primary">mraZ</name>
    <name evidence="9" type="ORF">C6I21_11010</name>
</gene>
<keyword evidence="5 7" id="KW-0238">DNA-binding</keyword>
<dbReference type="InterPro" id="IPR038619">
    <property type="entry name" value="MraZ_sf"/>
</dbReference>
<keyword evidence="9" id="KW-0131">Cell cycle</keyword>
<dbReference type="GO" id="GO:0051301">
    <property type="term" value="P:cell division"/>
    <property type="evidence" value="ECO:0007669"/>
    <property type="project" value="UniProtKB-KW"/>
</dbReference>
<accession>A0A2P6MG95</accession>
<comment type="subunit">
    <text evidence="7">Forms oligomers.</text>
</comment>
<keyword evidence="6 7" id="KW-0804">Transcription</keyword>
<dbReference type="Proteomes" id="UP000243650">
    <property type="component" value="Unassembled WGS sequence"/>
</dbReference>
<evidence type="ECO:0000313" key="10">
    <source>
        <dbReference type="Proteomes" id="UP000243650"/>
    </source>
</evidence>
<dbReference type="HAMAP" id="MF_01008">
    <property type="entry name" value="MraZ"/>
    <property type="match status" value="1"/>
</dbReference>
<dbReference type="InterPro" id="IPR003444">
    <property type="entry name" value="MraZ"/>
</dbReference>
<comment type="similarity">
    <text evidence="7">Belongs to the MraZ family.</text>
</comment>
<dbReference type="PANTHER" id="PTHR34701:SF1">
    <property type="entry name" value="TRANSCRIPTIONAL REGULATOR MRAZ"/>
    <property type="match status" value="1"/>
</dbReference>
<feature type="domain" description="SpoVT-AbrB" evidence="8">
    <location>
        <begin position="5"/>
        <end position="47"/>
    </location>
</feature>
<dbReference type="PANTHER" id="PTHR34701">
    <property type="entry name" value="TRANSCRIPTIONAL REGULATOR MRAZ"/>
    <property type="match status" value="1"/>
</dbReference>